<reference evidence="1 2" key="1">
    <citation type="submission" date="2020-08" db="EMBL/GenBank/DDBJ databases">
        <title>Sequencing the genomes of 1000 actinobacteria strains.</title>
        <authorList>
            <person name="Klenk H.-P."/>
        </authorList>
    </citation>
    <scope>NUCLEOTIDE SEQUENCE [LARGE SCALE GENOMIC DNA]</scope>
    <source>
        <strain evidence="1 2">DSM 43582</strain>
    </source>
</reference>
<dbReference type="AlphaFoldDB" id="A0A7W9UKD2"/>
<evidence type="ECO:0000313" key="1">
    <source>
        <dbReference type="EMBL" id="MBB5916202.1"/>
    </source>
</evidence>
<proteinExistence type="predicted"/>
<keyword evidence="2" id="KW-1185">Reference proteome</keyword>
<gene>
    <name evidence="1" type="ORF">BJY24_005114</name>
</gene>
<comment type="caution">
    <text evidence="1">The sequence shown here is derived from an EMBL/GenBank/DDBJ whole genome shotgun (WGS) entry which is preliminary data.</text>
</comment>
<dbReference type="RefSeq" id="WP_040752341.1">
    <property type="nucleotide sequence ID" value="NZ_JACHIT010000002.1"/>
</dbReference>
<name>A0A7W9UKD2_9NOCA</name>
<sequence length="278" mass="28285">MSIPTVFAALVDDAAIFPPGSLPLPEAVPAHAAHRGSPLRALVGPFVVGAGDLAAAAESATPALFPDALPVSVVVPGPEAVGATVDLAGRLRVTLAALEVKLDPARPLAEQVARIAARDRRGAITYVEAPRPGHAEWPQVLTAVAGSGLRLKFRTGGTEARAFPSEAEVAEWIAAAARTATPFKCTAGLHNAIRHTDAVTGFEHHGFLNILCAAAAAVEGATAGSLAAILAERDAHALTGALADRARTAAARTLFASYGSCSVQEPYDDLAALGLLGP</sequence>
<organism evidence="1 2">
    <name type="scientific">Nocardia transvalensis</name>
    <dbReference type="NCBI Taxonomy" id="37333"/>
    <lineage>
        <taxon>Bacteria</taxon>
        <taxon>Bacillati</taxon>
        <taxon>Actinomycetota</taxon>
        <taxon>Actinomycetes</taxon>
        <taxon>Mycobacteriales</taxon>
        <taxon>Nocardiaceae</taxon>
        <taxon>Nocardia</taxon>
    </lineage>
</organism>
<dbReference type="Proteomes" id="UP000540412">
    <property type="component" value="Unassembled WGS sequence"/>
</dbReference>
<protein>
    <submittedName>
        <fullName evidence="1">Uncharacterized protein</fullName>
    </submittedName>
</protein>
<accession>A0A7W9UKD2</accession>
<dbReference type="EMBL" id="JACHIT010000002">
    <property type="protein sequence ID" value="MBB5916202.1"/>
    <property type="molecule type" value="Genomic_DNA"/>
</dbReference>
<evidence type="ECO:0000313" key="2">
    <source>
        <dbReference type="Proteomes" id="UP000540412"/>
    </source>
</evidence>